<protein>
    <recommendedName>
        <fullName evidence="2">Retrotransposon gag domain-containing protein</fullName>
    </recommendedName>
</protein>
<dbReference type="EMBL" id="JAIVGD010000003">
    <property type="protein sequence ID" value="KAH0776453.1"/>
    <property type="molecule type" value="Genomic_DNA"/>
</dbReference>
<evidence type="ECO:0000256" key="1">
    <source>
        <dbReference type="SAM" id="MobiDB-lite"/>
    </source>
</evidence>
<feature type="region of interest" description="Disordered" evidence="1">
    <location>
        <begin position="245"/>
        <end position="286"/>
    </location>
</feature>
<organism evidence="3 4">
    <name type="scientific">Solanum tuberosum</name>
    <name type="common">Potato</name>
    <dbReference type="NCBI Taxonomy" id="4113"/>
    <lineage>
        <taxon>Eukaryota</taxon>
        <taxon>Viridiplantae</taxon>
        <taxon>Streptophyta</taxon>
        <taxon>Embryophyta</taxon>
        <taxon>Tracheophyta</taxon>
        <taxon>Spermatophyta</taxon>
        <taxon>Magnoliopsida</taxon>
        <taxon>eudicotyledons</taxon>
        <taxon>Gunneridae</taxon>
        <taxon>Pentapetalae</taxon>
        <taxon>asterids</taxon>
        <taxon>lamiids</taxon>
        <taxon>Solanales</taxon>
        <taxon>Solanaceae</taxon>
        <taxon>Solanoideae</taxon>
        <taxon>Solaneae</taxon>
        <taxon>Solanum</taxon>
    </lineage>
</organism>
<feature type="domain" description="Retrotransposon gag" evidence="2">
    <location>
        <begin position="115"/>
        <end position="210"/>
    </location>
</feature>
<dbReference type="Pfam" id="PF03732">
    <property type="entry name" value="Retrotrans_gag"/>
    <property type="match status" value="1"/>
</dbReference>
<comment type="caution">
    <text evidence="3">The sequence shown here is derived from an EMBL/GenBank/DDBJ whole genome shotgun (WGS) entry which is preliminary data.</text>
</comment>
<evidence type="ECO:0000313" key="3">
    <source>
        <dbReference type="EMBL" id="KAH0776453.1"/>
    </source>
</evidence>
<dbReference type="InterPro" id="IPR005162">
    <property type="entry name" value="Retrotrans_gag_dom"/>
</dbReference>
<name>A0ABQ7W6S3_SOLTU</name>
<evidence type="ECO:0000313" key="4">
    <source>
        <dbReference type="Proteomes" id="UP000826656"/>
    </source>
</evidence>
<accession>A0ABQ7W6S3</accession>
<feature type="compositionally biased region" description="Basic and acidic residues" evidence="1">
    <location>
        <begin position="255"/>
        <end position="286"/>
    </location>
</feature>
<dbReference type="Proteomes" id="UP000826656">
    <property type="component" value="Unassembled WGS sequence"/>
</dbReference>
<reference evidence="3 4" key="1">
    <citation type="journal article" date="2021" name="bioRxiv">
        <title>Chromosome-scale and haplotype-resolved genome assembly of a tetraploid potato cultivar.</title>
        <authorList>
            <person name="Sun H."/>
            <person name="Jiao W.-B."/>
            <person name="Krause K."/>
            <person name="Campoy J.A."/>
            <person name="Goel M."/>
            <person name="Folz-Donahue K."/>
            <person name="Kukat C."/>
            <person name="Huettel B."/>
            <person name="Schneeberger K."/>
        </authorList>
    </citation>
    <scope>NUCLEOTIDE SEQUENCE [LARGE SCALE GENOMIC DNA]</scope>
    <source>
        <strain evidence="3">SolTubOtavaFocal</strain>
        <tissue evidence="3">Leaves</tissue>
    </source>
</reference>
<sequence>MGLYRADIKEQSAENLSFREAGSLQIDGVMKDNDDLRTEIDKVLKEKEIIYAELSILRLAVTGSRTNREEFSKVKIPEPKAFGGTRSAKKLENFLWDMEQYFIAAHVRDDDRVSITTMYLADDAKLWWRTRMAEQVSTERPKIDSWELLKKELKAQFFPRNAGWIARDRLKTLRQTGSIKDYVKEFSSLILNINNMSEEDKLHNFLYGLQKWAHNKLRRQNTKDLPSAIAAADALADFRLGRDDAENSSVSSKSKGKDKVKDWKKKDPNVEEKVKEKEKQEVGSSKGKEKAKFDGCFICDGPHMARNCPKRAKIVNCLLAESEDVEPDEETVAYANPMSVLLAKKDVAVSQFISSRAMKQTGGGGLLDP</sequence>
<proteinExistence type="predicted"/>
<gene>
    <name evidence="3" type="ORF">KY290_007864</name>
</gene>
<keyword evidence="4" id="KW-1185">Reference proteome</keyword>
<evidence type="ECO:0000259" key="2">
    <source>
        <dbReference type="Pfam" id="PF03732"/>
    </source>
</evidence>